<dbReference type="Proteomes" id="UP001596990">
    <property type="component" value="Unassembled WGS sequence"/>
</dbReference>
<gene>
    <name evidence="1" type="ORF">ACFQ2J_10770</name>
</gene>
<protein>
    <submittedName>
        <fullName evidence="1">DUF5694 domain-containing protein</fullName>
    </submittedName>
</protein>
<dbReference type="InterPro" id="IPR043749">
    <property type="entry name" value="DUF5694"/>
</dbReference>
<comment type="caution">
    <text evidence="1">The sequence shown here is derived from an EMBL/GenBank/DDBJ whole genome shotgun (WGS) entry which is preliminary data.</text>
</comment>
<dbReference type="Pfam" id="PF18950">
    <property type="entry name" value="DUF5694"/>
    <property type="match status" value="1"/>
</dbReference>
<dbReference type="RefSeq" id="WP_386059895.1">
    <property type="nucleotide sequence ID" value="NZ_JBHTKL010000005.1"/>
</dbReference>
<accession>A0ABW3L147</accession>
<dbReference type="EMBL" id="JBHTKL010000005">
    <property type="protein sequence ID" value="MFD1019655.1"/>
    <property type="molecule type" value="Genomic_DNA"/>
</dbReference>
<organism evidence="1 2">
    <name type="scientific">Thalassobacillus hwangdonensis</name>
    <dbReference type="NCBI Taxonomy" id="546108"/>
    <lineage>
        <taxon>Bacteria</taxon>
        <taxon>Bacillati</taxon>
        <taxon>Bacillota</taxon>
        <taxon>Bacilli</taxon>
        <taxon>Bacillales</taxon>
        <taxon>Bacillaceae</taxon>
        <taxon>Thalassobacillus</taxon>
    </lineage>
</organism>
<sequence length="248" mass="29430">MNNELQAKVMILGTFHMRYTPDLYRVDASDVLESHRQEEIREVLERIKEFKPTKIAFEVVKDESEKLNRDYQNYLHDNFQLEVNEIHQLGFRLAEEMGHEEVYAVDWMESVGNIGMGQVFDWAKENQPEMYQSFKQKYPAPSSEEIKQKSIYEHIRELNEENHVKKDHEQYMAVARIGEGSNYVGIDWVRWWYQRNLIIYSNLANITKLPQDRTLMLVGSGHVYLLNQFLRESGMFEVVSANDYLLPK</sequence>
<proteinExistence type="predicted"/>
<evidence type="ECO:0000313" key="1">
    <source>
        <dbReference type="EMBL" id="MFD1019655.1"/>
    </source>
</evidence>
<reference evidence="2" key="1">
    <citation type="journal article" date="2019" name="Int. J. Syst. Evol. Microbiol.">
        <title>The Global Catalogue of Microorganisms (GCM) 10K type strain sequencing project: providing services to taxonomists for standard genome sequencing and annotation.</title>
        <authorList>
            <consortium name="The Broad Institute Genomics Platform"/>
            <consortium name="The Broad Institute Genome Sequencing Center for Infectious Disease"/>
            <person name="Wu L."/>
            <person name="Ma J."/>
        </authorList>
    </citation>
    <scope>NUCLEOTIDE SEQUENCE [LARGE SCALE GENOMIC DNA]</scope>
    <source>
        <strain evidence="2">CCUG 56607</strain>
    </source>
</reference>
<keyword evidence="2" id="KW-1185">Reference proteome</keyword>
<name>A0ABW3L147_9BACI</name>
<evidence type="ECO:0000313" key="2">
    <source>
        <dbReference type="Proteomes" id="UP001596990"/>
    </source>
</evidence>